<dbReference type="EMBL" id="PKMF04000354">
    <property type="protein sequence ID" value="KAK7836410.1"/>
    <property type="molecule type" value="Genomic_DNA"/>
</dbReference>
<reference evidence="1 2" key="1">
    <citation type="journal article" date="2018" name="Sci. Data">
        <title>The draft genome sequence of cork oak.</title>
        <authorList>
            <person name="Ramos A.M."/>
            <person name="Usie A."/>
            <person name="Barbosa P."/>
            <person name="Barros P.M."/>
            <person name="Capote T."/>
            <person name="Chaves I."/>
            <person name="Simoes F."/>
            <person name="Abreu I."/>
            <person name="Carrasquinho I."/>
            <person name="Faro C."/>
            <person name="Guimaraes J.B."/>
            <person name="Mendonca D."/>
            <person name="Nobrega F."/>
            <person name="Rodrigues L."/>
            <person name="Saibo N.J.M."/>
            <person name="Varela M.C."/>
            <person name="Egas C."/>
            <person name="Matos J."/>
            <person name="Miguel C.M."/>
            <person name="Oliveira M.M."/>
            <person name="Ricardo C.P."/>
            <person name="Goncalves S."/>
        </authorList>
    </citation>
    <scope>NUCLEOTIDE SEQUENCE [LARGE SCALE GENOMIC DNA]</scope>
    <source>
        <strain evidence="2">cv. HL8</strain>
    </source>
</reference>
<comment type="caution">
    <text evidence="1">The sequence shown here is derived from an EMBL/GenBank/DDBJ whole genome shotgun (WGS) entry which is preliminary data.</text>
</comment>
<organism evidence="1 2">
    <name type="scientific">Quercus suber</name>
    <name type="common">Cork oak</name>
    <dbReference type="NCBI Taxonomy" id="58331"/>
    <lineage>
        <taxon>Eukaryota</taxon>
        <taxon>Viridiplantae</taxon>
        <taxon>Streptophyta</taxon>
        <taxon>Embryophyta</taxon>
        <taxon>Tracheophyta</taxon>
        <taxon>Spermatophyta</taxon>
        <taxon>Magnoliopsida</taxon>
        <taxon>eudicotyledons</taxon>
        <taxon>Gunneridae</taxon>
        <taxon>Pentapetalae</taxon>
        <taxon>rosids</taxon>
        <taxon>fabids</taxon>
        <taxon>Fagales</taxon>
        <taxon>Fagaceae</taxon>
        <taxon>Quercus</taxon>
    </lineage>
</organism>
<evidence type="ECO:0008006" key="3">
    <source>
        <dbReference type="Google" id="ProtNLM"/>
    </source>
</evidence>
<accession>A0AAW0KC94</accession>
<keyword evidence="2" id="KW-1185">Reference proteome</keyword>
<feature type="non-terminal residue" evidence="1">
    <location>
        <position position="1"/>
    </location>
</feature>
<evidence type="ECO:0000313" key="2">
    <source>
        <dbReference type="Proteomes" id="UP000237347"/>
    </source>
</evidence>
<proteinExistence type="predicted"/>
<dbReference type="Gene3D" id="3.80.10.10">
    <property type="entry name" value="Ribonuclease Inhibitor"/>
    <property type="match status" value="1"/>
</dbReference>
<protein>
    <recommendedName>
        <fullName evidence="3">Disease resistance protein</fullName>
    </recommendedName>
</protein>
<sequence>SIYKLQKLESFCLASNILRPTSNSFDDSFGYGFVNLKSLILTNSIHRLELDFMESQYFPALESLHVSITIMFTVPKSISRLTRLRELTIMNCGRLWEIQGLPQSLSWLRIIKCRSWNQQSSRKMLSQAIEDFANFKQMGEIQGISMDPQSSTGLWHQLPFVSPSLSDDLDSETVIFDCVFDLPAFEIPKEFNHQSVRNSISFLVGRKFPNPFAVCIAFTLGKGKFRFTIDLSINCCEETLYHSYESRFDYKEREPLWLLTLSHRKLQKYLSDSNLSEQNEVKIWITAFPARKDIYGIQWKQQMPSVMGFVWVLFQRGHLGQSPKN</sequence>
<gene>
    <name evidence="1" type="ORF">CFP56_022562</name>
</gene>
<dbReference type="AlphaFoldDB" id="A0AAW0KC94"/>
<dbReference type="InterPro" id="IPR032675">
    <property type="entry name" value="LRR_dom_sf"/>
</dbReference>
<evidence type="ECO:0000313" key="1">
    <source>
        <dbReference type="EMBL" id="KAK7836410.1"/>
    </source>
</evidence>
<name>A0AAW0KC94_QUESU</name>
<dbReference type="Proteomes" id="UP000237347">
    <property type="component" value="Unassembled WGS sequence"/>
</dbReference>
<dbReference type="SUPFAM" id="SSF52047">
    <property type="entry name" value="RNI-like"/>
    <property type="match status" value="1"/>
</dbReference>